<name>A0A9D7PRJ4_9PROT</name>
<dbReference type="Pfam" id="PF05016">
    <property type="entry name" value="ParE_toxin"/>
    <property type="match status" value="1"/>
</dbReference>
<gene>
    <name evidence="2" type="ORF">IPL58_06310</name>
</gene>
<protein>
    <submittedName>
        <fullName evidence="2">Type II toxin-antitoxin system RelE/ParE family toxin</fullName>
    </submittedName>
</protein>
<dbReference type="InterPro" id="IPR035093">
    <property type="entry name" value="RelE/ParE_toxin_dom_sf"/>
</dbReference>
<dbReference type="Proteomes" id="UP000886689">
    <property type="component" value="Unassembled WGS sequence"/>
</dbReference>
<evidence type="ECO:0000313" key="2">
    <source>
        <dbReference type="EMBL" id="MBK8523752.1"/>
    </source>
</evidence>
<dbReference type="InterPro" id="IPR007712">
    <property type="entry name" value="RelE/ParE_toxin"/>
</dbReference>
<dbReference type="Gene3D" id="3.30.2310.20">
    <property type="entry name" value="RelE-like"/>
    <property type="match status" value="1"/>
</dbReference>
<organism evidence="2 3">
    <name type="scientific">Candidatus Proximibacter danicus</name>
    <dbReference type="NCBI Taxonomy" id="2954365"/>
    <lineage>
        <taxon>Bacteria</taxon>
        <taxon>Pseudomonadati</taxon>
        <taxon>Pseudomonadota</taxon>
        <taxon>Betaproteobacteria</taxon>
        <taxon>Candidatus Proximibacter</taxon>
    </lineage>
</organism>
<sequence>MAKRELQIRLAASFERNIEELAAFLAEADAMPAYDALLDELVETVIPNLERFPEMGRPFFSRDVCSVEGINALERLGERLQTLAIPPDALREYVLRDYLVLYAVQGALIHLLAVRHQRQLAFRLGASG</sequence>
<evidence type="ECO:0000313" key="3">
    <source>
        <dbReference type="Proteomes" id="UP000886689"/>
    </source>
</evidence>
<dbReference type="AlphaFoldDB" id="A0A9D7PRJ4"/>
<evidence type="ECO:0000256" key="1">
    <source>
        <dbReference type="ARBA" id="ARBA00022649"/>
    </source>
</evidence>
<reference evidence="2" key="1">
    <citation type="submission" date="2020-10" db="EMBL/GenBank/DDBJ databases">
        <title>Connecting structure to function with the recovery of over 1000 high-quality activated sludge metagenome-assembled genomes encoding full-length rRNA genes using long-read sequencing.</title>
        <authorList>
            <person name="Singleton C.M."/>
            <person name="Petriglieri F."/>
            <person name="Kristensen J.M."/>
            <person name="Kirkegaard R.H."/>
            <person name="Michaelsen T.Y."/>
            <person name="Andersen M.H."/>
            <person name="Karst S.M."/>
            <person name="Dueholm M.S."/>
            <person name="Nielsen P.H."/>
            <person name="Albertsen M."/>
        </authorList>
    </citation>
    <scope>NUCLEOTIDE SEQUENCE</scope>
    <source>
        <strain evidence="2">Hirt_18-Q3-R61-65_BATAC.395</strain>
    </source>
</reference>
<keyword evidence="1" id="KW-1277">Toxin-antitoxin system</keyword>
<dbReference type="EMBL" id="JADJUC010000004">
    <property type="protein sequence ID" value="MBK8523752.1"/>
    <property type="molecule type" value="Genomic_DNA"/>
</dbReference>
<proteinExistence type="predicted"/>
<accession>A0A9D7PRJ4</accession>
<comment type="caution">
    <text evidence="2">The sequence shown here is derived from an EMBL/GenBank/DDBJ whole genome shotgun (WGS) entry which is preliminary data.</text>
</comment>